<protein>
    <submittedName>
        <fullName evidence="1">Uncharacterized protein</fullName>
    </submittedName>
</protein>
<proteinExistence type="predicted"/>
<dbReference type="AlphaFoldDB" id="A0AAW1EH34"/>
<accession>A0AAW1EH34</accession>
<name>A0AAW1EH34_ZOAVI</name>
<reference evidence="1 2" key="1">
    <citation type="journal article" date="2024" name="Genome Biol. Evol.">
        <title>Chromosome-level genome assembly of the viviparous eelpout Zoarces viviparus.</title>
        <authorList>
            <person name="Fuhrmann N."/>
            <person name="Brasseur M.V."/>
            <person name="Bakowski C.E."/>
            <person name="Podsiadlowski L."/>
            <person name="Prost S."/>
            <person name="Krehenwinkel H."/>
            <person name="Mayer C."/>
        </authorList>
    </citation>
    <scope>NUCLEOTIDE SEQUENCE [LARGE SCALE GENOMIC DNA]</scope>
    <source>
        <strain evidence="1">NO-MEL_2022_Ind0_liver</strain>
    </source>
</reference>
<sequence length="104" mass="11641">MQTSSLSPLFTIEQHKHECGDRAEPLANVCSPHSISQYLCKQKTRLNFPPESPRMRADVTGGYFPHYASCCGPIDARLRYFSPYGSEGVGRAAGMLGIRLRFYI</sequence>
<organism evidence="1 2">
    <name type="scientific">Zoarces viviparus</name>
    <name type="common">Viviparous eelpout</name>
    <name type="synonym">Blennius viviparus</name>
    <dbReference type="NCBI Taxonomy" id="48416"/>
    <lineage>
        <taxon>Eukaryota</taxon>
        <taxon>Metazoa</taxon>
        <taxon>Chordata</taxon>
        <taxon>Craniata</taxon>
        <taxon>Vertebrata</taxon>
        <taxon>Euteleostomi</taxon>
        <taxon>Actinopterygii</taxon>
        <taxon>Neopterygii</taxon>
        <taxon>Teleostei</taxon>
        <taxon>Neoteleostei</taxon>
        <taxon>Acanthomorphata</taxon>
        <taxon>Eupercaria</taxon>
        <taxon>Perciformes</taxon>
        <taxon>Cottioidei</taxon>
        <taxon>Zoarcales</taxon>
        <taxon>Zoarcidae</taxon>
        <taxon>Zoarcinae</taxon>
        <taxon>Zoarces</taxon>
    </lineage>
</organism>
<comment type="caution">
    <text evidence="1">The sequence shown here is derived from an EMBL/GenBank/DDBJ whole genome shotgun (WGS) entry which is preliminary data.</text>
</comment>
<evidence type="ECO:0000313" key="2">
    <source>
        <dbReference type="Proteomes" id="UP001488805"/>
    </source>
</evidence>
<evidence type="ECO:0000313" key="1">
    <source>
        <dbReference type="EMBL" id="KAK9521478.1"/>
    </source>
</evidence>
<gene>
    <name evidence="1" type="ORF">VZT92_021279</name>
</gene>
<keyword evidence="2" id="KW-1185">Reference proteome</keyword>
<dbReference type="Proteomes" id="UP001488805">
    <property type="component" value="Unassembled WGS sequence"/>
</dbReference>
<dbReference type="EMBL" id="JBCEZU010000329">
    <property type="protein sequence ID" value="KAK9521478.1"/>
    <property type="molecule type" value="Genomic_DNA"/>
</dbReference>